<dbReference type="PROSITE" id="PS50222">
    <property type="entry name" value="EF_HAND_2"/>
    <property type="match status" value="2"/>
</dbReference>
<name>A0ABM0M8I0_SACKO</name>
<dbReference type="RefSeq" id="XP_006816321.1">
    <property type="nucleotide sequence ID" value="XM_006816258.1"/>
</dbReference>
<dbReference type="CDD" id="cd00051">
    <property type="entry name" value="EFh"/>
    <property type="match status" value="1"/>
</dbReference>
<evidence type="ECO:0000256" key="3">
    <source>
        <dbReference type="ARBA" id="ARBA00022737"/>
    </source>
</evidence>
<dbReference type="SMART" id="SM00054">
    <property type="entry name" value="EFh"/>
    <property type="match status" value="2"/>
</dbReference>
<evidence type="ECO:0000313" key="7">
    <source>
        <dbReference type="Proteomes" id="UP000694865"/>
    </source>
</evidence>
<proteinExistence type="predicted"/>
<dbReference type="GeneID" id="102801636"/>
<feature type="domain" description="EF-hand" evidence="6">
    <location>
        <begin position="18"/>
        <end position="53"/>
    </location>
</feature>
<accession>A0ABM0M8I0</accession>
<evidence type="ECO:0000256" key="2">
    <source>
        <dbReference type="ARBA" id="ARBA00022723"/>
    </source>
</evidence>
<protein>
    <submittedName>
        <fullName evidence="8">Allograft inflammatory factor 1-like</fullName>
    </submittedName>
</protein>
<evidence type="ECO:0000256" key="5">
    <source>
        <dbReference type="SAM" id="Coils"/>
    </source>
</evidence>
<feature type="non-terminal residue" evidence="8">
    <location>
        <position position="1"/>
    </location>
</feature>
<feature type="domain" description="EF-hand" evidence="6">
    <location>
        <begin position="54"/>
        <end position="89"/>
    </location>
</feature>
<dbReference type="InterPro" id="IPR018247">
    <property type="entry name" value="EF_Hand_1_Ca_BS"/>
</dbReference>
<comment type="subcellular location">
    <subcellularLocation>
        <location evidence="1">Cell projection</location>
        <location evidence="1">Ruffle membrane</location>
        <topology evidence="1">Peripheral membrane protein</topology>
        <orientation evidence="1">Cytoplasmic side</orientation>
    </subcellularLocation>
</comment>
<organism evidence="7 8">
    <name type="scientific">Saccoglossus kowalevskii</name>
    <name type="common">Acorn worm</name>
    <dbReference type="NCBI Taxonomy" id="10224"/>
    <lineage>
        <taxon>Eukaryota</taxon>
        <taxon>Metazoa</taxon>
        <taxon>Hemichordata</taxon>
        <taxon>Enteropneusta</taxon>
        <taxon>Harrimaniidae</taxon>
        <taxon>Saccoglossus</taxon>
    </lineage>
</organism>
<gene>
    <name evidence="8" type="primary">LOC102801636</name>
</gene>
<evidence type="ECO:0000259" key="6">
    <source>
        <dbReference type="PROSITE" id="PS50222"/>
    </source>
</evidence>
<keyword evidence="2" id="KW-0479">Metal-binding</keyword>
<dbReference type="InterPro" id="IPR049025">
    <property type="entry name" value="AIF-1_EF_pair"/>
</dbReference>
<keyword evidence="7" id="KW-1185">Reference proteome</keyword>
<dbReference type="InterPro" id="IPR002048">
    <property type="entry name" value="EF_hand_dom"/>
</dbReference>
<evidence type="ECO:0000256" key="1">
    <source>
        <dbReference type="ARBA" id="ARBA00004599"/>
    </source>
</evidence>
<dbReference type="SUPFAM" id="SSF47473">
    <property type="entry name" value="EF-hand"/>
    <property type="match status" value="1"/>
</dbReference>
<keyword evidence="4" id="KW-0106">Calcium</keyword>
<evidence type="ECO:0000313" key="8">
    <source>
        <dbReference type="RefSeq" id="XP_006816321.1"/>
    </source>
</evidence>
<dbReference type="Pfam" id="PF21008">
    <property type="entry name" value="AIF-1"/>
    <property type="match status" value="1"/>
</dbReference>
<feature type="coiled-coil region" evidence="5">
    <location>
        <begin position="6"/>
        <end position="33"/>
    </location>
</feature>
<dbReference type="PROSITE" id="PS00018">
    <property type="entry name" value="EF_HAND_1"/>
    <property type="match status" value="2"/>
</dbReference>
<keyword evidence="5" id="KW-0175">Coiled coil</keyword>
<dbReference type="PANTHER" id="PTHR10356">
    <property type="entry name" value="ALLOGRAFT INFLAMMATORY FACTOR-1"/>
    <property type="match status" value="1"/>
</dbReference>
<dbReference type="Gene3D" id="1.10.238.10">
    <property type="entry name" value="EF-hand"/>
    <property type="match status" value="1"/>
</dbReference>
<dbReference type="Proteomes" id="UP000694865">
    <property type="component" value="Unplaced"/>
</dbReference>
<sequence>LKEIINEDLYKDEEDLEEKLVQFKAQFMEYDNDHSGDLGLMDVQLMMEKLGQPKNQLELKKIIAEVDLNNSGTICYREFVVMMLGKKSSILKIILMFEKKSKEAEKPKGIPAKKTFDDLP</sequence>
<dbReference type="InterPro" id="IPR011992">
    <property type="entry name" value="EF-hand-dom_pair"/>
</dbReference>
<dbReference type="PANTHER" id="PTHR10356:SF0">
    <property type="entry name" value="CALCIUM-BINDING PROTEIN B"/>
    <property type="match status" value="1"/>
</dbReference>
<keyword evidence="3" id="KW-0677">Repeat</keyword>
<dbReference type="InterPro" id="IPR042433">
    <property type="entry name" value="AIF1/AIF1L"/>
</dbReference>
<reference evidence="8" key="1">
    <citation type="submission" date="2025-08" db="UniProtKB">
        <authorList>
            <consortium name="RefSeq"/>
        </authorList>
    </citation>
    <scope>IDENTIFICATION</scope>
    <source>
        <tissue evidence="8">Testes</tissue>
    </source>
</reference>
<evidence type="ECO:0000256" key="4">
    <source>
        <dbReference type="ARBA" id="ARBA00022837"/>
    </source>
</evidence>